<dbReference type="InterPro" id="IPR001296">
    <property type="entry name" value="Glyco_trans_1"/>
</dbReference>
<dbReference type="EMBL" id="CAXAMN010024139">
    <property type="protein sequence ID" value="CAK9083996.1"/>
    <property type="molecule type" value="Genomic_DNA"/>
</dbReference>
<dbReference type="Pfam" id="PF00534">
    <property type="entry name" value="Glycos_transf_1"/>
    <property type="match status" value="1"/>
</dbReference>
<comment type="caution">
    <text evidence="5">The sequence shown here is derived from an EMBL/GenBank/DDBJ whole genome shotgun (WGS) entry which is preliminary data.</text>
</comment>
<dbReference type="Proteomes" id="UP001642484">
    <property type="component" value="Unassembled WGS sequence"/>
</dbReference>
<dbReference type="PANTHER" id="PTHR47182:SF2">
    <property type="entry name" value="CELL WALL ALPHA-1,3-GLUCAN SYNTHASE AGS1"/>
    <property type="match status" value="1"/>
</dbReference>
<keyword evidence="6" id="KW-1185">Reference proteome</keyword>
<name>A0ABP0QAI8_9DINO</name>
<evidence type="ECO:0008006" key="7">
    <source>
        <dbReference type="Google" id="ProtNLM"/>
    </source>
</evidence>
<evidence type="ECO:0000313" key="5">
    <source>
        <dbReference type="EMBL" id="CAK9083996.1"/>
    </source>
</evidence>
<evidence type="ECO:0000256" key="1">
    <source>
        <dbReference type="ARBA" id="ARBA00022676"/>
    </source>
</evidence>
<gene>
    <name evidence="5" type="ORF">CCMP2556_LOCUS40899</name>
</gene>
<dbReference type="InterPro" id="IPR013534">
    <property type="entry name" value="Starch_synth_cat_dom"/>
</dbReference>
<feature type="domain" description="Glycosyl transferase family 1" evidence="3">
    <location>
        <begin position="167"/>
        <end position="286"/>
    </location>
</feature>
<evidence type="ECO:0000259" key="4">
    <source>
        <dbReference type="Pfam" id="PF08323"/>
    </source>
</evidence>
<keyword evidence="1" id="KW-0328">Glycosyltransferase</keyword>
<reference evidence="5 6" key="1">
    <citation type="submission" date="2024-02" db="EMBL/GenBank/DDBJ databases">
        <authorList>
            <person name="Chen Y."/>
            <person name="Shah S."/>
            <person name="Dougan E. K."/>
            <person name="Thang M."/>
            <person name="Chan C."/>
        </authorList>
    </citation>
    <scope>NUCLEOTIDE SEQUENCE [LARGE SCALE GENOMIC DNA]</scope>
</reference>
<evidence type="ECO:0000313" key="6">
    <source>
        <dbReference type="Proteomes" id="UP001642484"/>
    </source>
</evidence>
<evidence type="ECO:0000256" key="2">
    <source>
        <dbReference type="ARBA" id="ARBA00022679"/>
    </source>
</evidence>
<dbReference type="InterPro" id="IPR058655">
    <property type="entry name" value="Mok11-14/Ags1-like"/>
</dbReference>
<feature type="domain" description="Starch synthase catalytic" evidence="4">
    <location>
        <begin position="5"/>
        <end position="118"/>
    </location>
</feature>
<accession>A0ABP0QAI8</accession>
<organism evidence="5 6">
    <name type="scientific">Durusdinium trenchii</name>
    <dbReference type="NCBI Taxonomy" id="1381693"/>
    <lineage>
        <taxon>Eukaryota</taxon>
        <taxon>Sar</taxon>
        <taxon>Alveolata</taxon>
        <taxon>Dinophyceae</taxon>
        <taxon>Suessiales</taxon>
        <taxon>Symbiodiniaceae</taxon>
        <taxon>Durusdinium</taxon>
    </lineage>
</organism>
<protein>
    <recommendedName>
        <fullName evidence="7">Glycogen [starch] synthase</fullName>
    </recommendedName>
</protein>
<sequence length="548" mass="62265">MRMLEPDIYHCMDYHAALAPLYLQEKPIPMILVLHNADYMGVIETDFINDRFWKTTPPMRRLSLVFNLKIPAIRKYVMFEGRFNMLKAGVAYIKEMQAGHGVCAVSTNYALDLKRERMLFRGLPNILPLDNATDPAEDQGAAGIEKLRKMRFEAKAALQKHCDLDQDPGAKILIFIGRWVKQKGVDHIAMLTKDILKSRREVQIVLAGPPDDAFGLYAQELLAPLKPLFKGRLFVCTEFFRLPNELRRGAHLCLTPSCSEPFGYVDVEFGLLGVPSVGCAIGGLGKMPGIYFRQQNADSPHMLLEAFYCAIDHALDLPEPQYWQMAKAATKATFPFIIWRENLLEAYHLALVHFKEKNFARLNRLWAQVAGREGVQRELAHRENNRFRRMSSTSIVARQRHEAGNMHRKHALDIPVVPNLGCGTTGPSWHLHNSVSLLTVPEKVRLECLGMDSCSFCYDFRQQQLVNGFGGWDIPEYWNGGNTLQSFMEGSEAGPHCVFESVLITIGINHQSVLNLLTHGGVLFLNQWFRCIYIIQVNPVRFLLEDII</sequence>
<dbReference type="SUPFAM" id="SSF53756">
    <property type="entry name" value="UDP-Glycosyltransferase/glycogen phosphorylase"/>
    <property type="match status" value="1"/>
</dbReference>
<dbReference type="Gene3D" id="3.40.50.2000">
    <property type="entry name" value="Glycogen Phosphorylase B"/>
    <property type="match status" value="2"/>
</dbReference>
<dbReference type="PANTHER" id="PTHR47182">
    <property type="entry name" value="CELL WALL ALPHA-1,3-GLUCAN SYNTHASE AGS1-RELATED"/>
    <property type="match status" value="1"/>
</dbReference>
<keyword evidence="2" id="KW-0808">Transferase</keyword>
<proteinExistence type="predicted"/>
<dbReference type="Pfam" id="PF08323">
    <property type="entry name" value="Glyco_transf_5"/>
    <property type="match status" value="1"/>
</dbReference>
<evidence type="ECO:0000259" key="3">
    <source>
        <dbReference type="Pfam" id="PF00534"/>
    </source>
</evidence>